<dbReference type="Gene3D" id="3.40.1080.20">
    <property type="entry name" value="Acetyl-CoA hydrolase/transferase C-terminal domain"/>
    <property type="match status" value="1"/>
</dbReference>
<dbReference type="InterPro" id="IPR026888">
    <property type="entry name" value="AcetylCoA_hyd_C"/>
</dbReference>
<dbReference type="PANTHER" id="PTHR21432:SF20">
    <property type="entry name" value="ACETYL-COA HYDROLASE"/>
    <property type="match status" value="1"/>
</dbReference>
<dbReference type="InterPro" id="IPR038460">
    <property type="entry name" value="AcetylCoA_hyd_C_sf"/>
</dbReference>
<dbReference type="EMBL" id="PJCJ01000008">
    <property type="protein sequence ID" value="PLV13615.1"/>
    <property type="molecule type" value="Genomic_DNA"/>
</dbReference>
<dbReference type="SUPFAM" id="SSF100950">
    <property type="entry name" value="NagB/RpiA/CoA transferase-like"/>
    <property type="match status" value="2"/>
</dbReference>
<dbReference type="Proteomes" id="UP000234744">
    <property type="component" value="Unassembled WGS sequence"/>
</dbReference>
<dbReference type="GO" id="GO:0016787">
    <property type="term" value="F:hydrolase activity"/>
    <property type="evidence" value="ECO:0007669"/>
    <property type="project" value="UniProtKB-KW"/>
</dbReference>
<evidence type="ECO:0000259" key="1">
    <source>
        <dbReference type="Pfam" id="PF13336"/>
    </source>
</evidence>
<dbReference type="RefSeq" id="WP_073660137.1">
    <property type="nucleotide sequence ID" value="NZ_PJCJ01000008.1"/>
</dbReference>
<name>A0ABX4TZF4_PSEDL</name>
<accession>A0ABX4TZF4</accession>
<comment type="caution">
    <text evidence="2">The sequence shown here is derived from an EMBL/GenBank/DDBJ whole genome shotgun (WGS) entry which is preliminary data.</text>
</comment>
<dbReference type="Gene3D" id="3.30.750.70">
    <property type="entry name" value="4-hydroxybutyrate coenzyme like domains"/>
    <property type="match status" value="1"/>
</dbReference>
<proteinExistence type="predicted"/>
<evidence type="ECO:0000313" key="3">
    <source>
        <dbReference type="Proteomes" id="UP000234744"/>
    </source>
</evidence>
<dbReference type="InterPro" id="IPR037171">
    <property type="entry name" value="NagB/RpiA_transferase-like"/>
</dbReference>
<dbReference type="PANTHER" id="PTHR21432">
    <property type="entry name" value="ACETYL-COA HYDROLASE-RELATED"/>
    <property type="match status" value="1"/>
</dbReference>
<dbReference type="Gene3D" id="3.40.1080.10">
    <property type="entry name" value="Glutaconate Coenzyme A-transferase"/>
    <property type="match status" value="1"/>
</dbReference>
<organism evidence="2 3">
    <name type="scientific">Pseudomonas plecoglossicida</name>
    <dbReference type="NCBI Taxonomy" id="70775"/>
    <lineage>
        <taxon>Bacteria</taxon>
        <taxon>Pseudomonadati</taxon>
        <taxon>Pseudomonadota</taxon>
        <taxon>Gammaproteobacteria</taxon>
        <taxon>Pseudomonadales</taxon>
        <taxon>Pseudomonadaceae</taxon>
        <taxon>Pseudomonas</taxon>
    </lineage>
</organism>
<reference evidence="2 3" key="1">
    <citation type="submission" date="2017-12" db="EMBL/GenBank/DDBJ databases">
        <title>Detection of the carbapenemase gene blaVIM-5 in members of the Pseudomonas putida group isolated from polluted Nigerian wetlands.</title>
        <authorList>
            <person name="Adelowo O."/>
            <person name="Vollmers J."/>
            <person name="Maeusezahl I."/>
            <person name="Kaster A.-K."/>
            <person name="Mueller J.A."/>
        </authorList>
    </citation>
    <scope>NUCLEOTIDE SEQUENCE [LARGE SCALE GENOMIC DNA]</scope>
    <source>
        <strain evidence="2 3">MR69</strain>
    </source>
</reference>
<dbReference type="Pfam" id="PF13336">
    <property type="entry name" value="AcetylCoA_hyd_C"/>
    <property type="match status" value="1"/>
</dbReference>
<sequence length="418" mass="43971">MTLRQFGSAAAVVALLRPGMNVFVPGVSGESLAFYRALQAEPGAAAGVRFIGAHFPGINTSDYLGLHGEARQRGYFMQPGLRAGLADGRAQLLPLDYPAIWRDLLTQDIDLVIAQVSPPDAEGRCSLGPSQDFLPAIWARARQRIAHINSQVPPTAGSFHIDYAELHGAFHCDEPLLEYVPGGDTPSAALIEAVVSLVRDGDTLECGIGTLPNAILGALHGHRSLRVWSGMATAAMAGLIDAGAISGHAAVNAGVALGDAAFYRRIGDDPTFFFRPVAQTHDVRRIAALPGFCAINSAVEVDLFGQVNADTLRGRQVAGVGGLPAFVSGASLSEGGRSIIALNAATQDGRFSRIVGQLDGQTPVALPRHGADYVVTEYGIAALRGLDLHGRAKALIAIAAPAFRDELARGWQERLGRL</sequence>
<keyword evidence="3" id="KW-1185">Reference proteome</keyword>
<evidence type="ECO:0000313" key="2">
    <source>
        <dbReference type="EMBL" id="PLV13615.1"/>
    </source>
</evidence>
<protein>
    <submittedName>
        <fullName evidence="2">Acetyl-CoA hydrolase</fullName>
    </submittedName>
</protein>
<dbReference type="InterPro" id="IPR046433">
    <property type="entry name" value="ActCoA_hydro"/>
</dbReference>
<keyword evidence="2" id="KW-0378">Hydrolase</keyword>
<gene>
    <name evidence="2" type="ORF">CXG47_15165</name>
</gene>
<feature type="domain" description="Acetyl-CoA hydrolase/transferase C-terminal" evidence="1">
    <location>
        <begin position="258"/>
        <end position="408"/>
    </location>
</feature>